<reference evidence="11" key="1">
    <citation type="submission" date="2020-08" db="EMBL/GenBank/DDBJ databases">
        <title>Plant Genome Project.</title>
        <authorList>
            <person name="Zhang R.-G."/>
        </authorList>
    </citation>
    <scope>NUCLEOTIDE SEQUENCE</scope>
    <source>
        <strain evidence="11">WSP0</strain>
        <tissue evidence="11">Leaf</tissue>
    </source>
</reference>
<feature type="region of interest" description="Disordered" evidence="8">
    <location>
        <begin position="1213"/>
        <end position="1268"/>
    </location>
</feature>
<dbReference type="GO" id="GO:0008270">
    <property type="term" value="F:zinc ion binding"/>
    <property type="evidence" value="ECO:0007669"/>
    <property type="project" value="UniProtKB-KW"/>
</dbReference>
<evidence type="ECO:0008006" key="13">
    <source>
        <dbReference type="Google" id="ProtNLM"/>
    </source>
</evidence>
<dbReference type="GO" id="GO:0006357">
    <property type="term" value="P:regulation of transcription by RNA polymerase II"/>
    <property type="evidence" value="ECO:0007669"/>
    <property type="project" value="TreeGrafter"/>
</dbReference>
<feature type="domain" description="RING-type" evidence="9">
    <location>
        <begin position="250"/>
        <end position="297"/>
    </location>
</feature>
<evidence type="ECO:0000313" key="12">
    <source>
        <dbReference type="Proteomes" id="UP000823749"/>
    </source>
</evidence>
<feature type="compositionally biased region" description="Basic and acidic residues" evidence="8">
    <location>
        <begin position="47"/>
        <end position="70"/>
    </location>
</feature>
<feature type="compositionally biased region" description="Basic and acidic residues" evidence="8">
    <location>
        <begin position="1"/>
        <end position="10"/>
    </location>
</feature>
<evidence type="ECO:0000256" key="8">
    <source>
        <dbReference type="SAM" id="MobiDB-lite"/>
    </source>
</evidence>
<dbReference type="PANTHER" id="PTHR12549">
    <property type="entry name" value="JMJC DOMAIN-CONTAINING HISTONE DEMETHYLATION PROTEIN"/>
    <property type="match status" value="1"/>
</dbReference>
<feature type="region of interest" description="Disordered" evidence="8">
    <location>
        <begin position="161"/>
        <end position="186"/>
    </location>
</feature>
<dbReference type="FunFam" id="2.60.120.650:FF:000033">
    <property type="entry name" value="Transcription factor jumonji (JmjC) domain-containing protein"/>
    <property type="match status" value="1"/>
</dbReference>
<keyword evidence="4" id="KW-0805">Transcription regulation</keyword>
<keyword evidence="12" id="KW-1185">Reference proteome</keyword>
<evidence type="ECO:0000256" key="2">
    <source>
        <dbReference type="ARBA" id="ARBA00006801"/>
    </source>
</evidence>
<dbReference type="GO" id="GO:0000785">
    <property type="term" value="C:chromatin"/>
    <property type="evidence" value="ECO:0007669"/>
    <property type="project" value="TreeGrafter"/>
</dbReference>
<dbReference type="InterPro" id="IPR001841">
    <property type="entry name" value="Znf_RING"/>
</dbReference>
<keyword evidence="5" id="KW-0804">Transcription</keyword>
<dbReference type="Proteomes" id="UP000823749">
    <property type="component" value="Chromosome 2"/>
</dbReference>
<comment type="subcellular location">
    <subcellularLocation>
        <location evidence="1">Nucleus</location>
    </subcellularLocation>
</comment>
<comment type="similarity">
    <text evidence="2">Belongs to the JARID1 histone demethylase family.</text>
</comment>
<dbReference type="SUPFAM" id="SSF51197">
    <property type="entry name" value="Clavaminate synthase-like"/>
    <property type="match status" value="1"/>
</dbReference>
<dbReference type="EMBL" id="JACTNZ010000002">
    <property type="protein sequence ID" value="KAG5562051.1"/>
    <property type="molecule type" value="Genomic_DNA"/>
</dbReference>
<dbReference type="Gene3D" id="2.60.120.650">
    <property type="entry name" value="Cupin"/>
    <property type="match status" value="2"/>
</dbReference>
<dbReference type="GO" id="GO:0003712">
    <property type="term" value="F:transcription coregulator activity"/>
    <property type="evidence" value="ECO:0007669"/>
    <property type="project" value="TreeGrafter"/>
</dbReference>
<evidence type="ECO:0000256" key="4">
    <source>
        <dbReference type="ARBA" id="ARBA00023015"/>
    </source>
</evidence>
<dbReference type="InterPro" id="IPR003347">
    <property type="entry name" value="JmjC_dom"/>
</dbReference>
<feature type="compositionally biased region" description="Basic and acidic residues" evidence="8">
    <location>
        <begin position="1258"/>
        <end position="1268"/>
    </location>
</feature>
<name>A0AAV6LBF6_9ERIC</name>
<dbReference type="AlphaFoldDB" id="A0AAV6LBF6"/>
<dbReference type="InterPro" id="IPR018866">
    <property type="entry name" value="Znf-4CXXC_R1"/>
</dbReference>
<dbReference type="PROSITE" id="PS51184">
    <property type="entry name" value="JMJC"/>
    <property type="match status" value="1"/>
</dbReference>
<evidence type="ECO:0000259" key="10">
    <source>
        <dbReference type="PROSITE" id="PS51184"/>
    </source>
</evidence>
<dbReference type="GO" id="GO:0000118">
    <property type="term" value="C:histone deacetylase complex"/>
    <property type="evidence" value="ECO:0007669"/>
    <property type="project" value="TreeGrafter"/>
</dbReference>
<evidence type="ECO:0000256" key="1">
    <source>
        <dbReference type="ARBA" id="ARBA00004123"/>
    </source>
</evidence>
<evidence type="ECO:0000259" key="9">
    <source>
        <dbReference type="PROSITE" id="PS50089"/>
    </source>
</evidence>
<sequence>METEAGDHCGRTRGTSYSLRPSKRVMNLDADIGNVKQEPPLKGGRKHQFENGSTKDGKHEPPLKAGKGELDENGNTEKQLDKKVKEIPHMETEAMERREDHYCRTRATCYCLRPSKQVMKQEPSLFRAEQGEAKQVKFLVESGHAKRGNFLLELDNVKGVKHEPPLKGGKKQRNKNGNTKGVKLEPPLKCGEKLRNANGTVKELKEEVHVKFGVKGDENGTKKQVKGELPVKRGEKRDADGNIIEPSWMCHQCQRNDKGRVVRCLKCKTKRFCIPCLENWYPDTKEEAIAEACPVCRGNCNCKACLRSDAYLKELNSSEVKISEAEKVCHFLYLLHALVPFLKEFNQEQVMEKGLEAKIQGLSPEAIEIQKAACKNKERAYCNYCKTSIVDFHRSCPKCSYDLCLACCREIRDGHLQGAIDNEKSDFEWKAKEDGSIPCPPEKLEGCGSGILELRCMFSQKWVSDLVVKAEDLAKRHKLYHEPRGRKPQQWCSCFNSKGDIDLGSGKSRKAASRGNSSDNYLYWPDARDIKHGDLRHFQQHWIKGEPVIVSNVLEHSTGLSWEPMVMWRAFRQMKHTKHSKHLDVVAIDCLDWTELIPLRNAYLVMVPSLSISCPSRNIHILIGDFVAVKLPENSLKPDLGPKTYIAYGVAQELGRGDSVTKLHCDMSDAVNILTHAKAVTLKPEHLSNIQKLKKKDYSQDQREIFKLHTERGEKKMADFGLPSEEKIDEVQPNGKTRKGPQRKGKKGTAQVNFGSNSKKLRTEVGSGETEIEGESNNVEECQSYFAGEGLDHEAGGAVWDIFRRQDVPKLQKYLKEHYREFRHFYCSPVQQVVHPIHDQSFYLTLEHKRKLKEEYGIEPWTFVQNLGDAVFIPDGCPHQVRNLKSCIKVAHDFVSPENVNECIRLTEEFRLLPENHRAKEDKLEVKKMALYAISAAVSGLEMPKKFSVSSAYSRREHSSLASNQLLGIWRNLSLPKVEIFVWLALQGKIAARMQKLALEAEYVQNAVGAARQNMLPLLDSSSREASRSQNTWTVAGPMTGVLGQGPSTGGRRERRSVWFKVFSVHGLSAPEIQLANCFKMVLRWGPTCRTSTVELLDKLAAINHPVSDSELVTRTLNGLQHEQNYLPFVYAIENRERHPSFDDLRARLLVHEQRVNGLQLNQSSTVAPTGSQTHEIALVSHTNPQRFDFQRDNGVGGQYNCGGYGNRGGRFHGGRGNRGGGQNVGRWNGQGDVGRWNGHGDVGHWNGHGGRGNGRNYSRDARGFERG</sequence>
<evidence type="ECO:0000256" key="7">
    <source>
        <dbReference type="PROSITE-ProRule" id="PRU00175"/>
    </source>
</evidence>
<accession>A0AAV6LBF6</accession>
<feature type="compositionally biased region" description="Basic residues" evidence="8">
    <location>
        <begin position="736"/>
        <end position="747"/>
    </location>
</feature>
<dbReference type="GO" id="GO:0031490">
    <property type="term" value="F:chromatin DNA binding"/>
    <property type="evidence" value="ECO:0007669"/>
    <property type="project" value="TreeGrafter"/>
</dbReference>
<gene>
    <name evidence="11" type="ORF">RHGRI_004933</name>
</gene>
<feature type="region of interest" description="Disordered" evidence="8">
    <location>
        <begin position="1"/>
        <end position="83"/>
    </location>
</feature>
<evidence type="ECO:0000313" key="11">
    <source>
        <dbReference type="EMBL" id="KAG5562051.1"/>
    </source>
</evidence>
<dbReference type="InterPro" id="IPR045109">
    <property type="entry name" value="LSDs-like"/>
</dbReference>
<keyword evidence="3" id="KW-0479">Metal-binding</keyword>
<proteinExistence type="inferred from homology"/>
<dbReference type="PANTHER" id="PTHR12549:SF11">
    <property type="entry name" value="LYSINE-SPECIFIC DEMETHYLASE JMJ25"/>
    <property type="match status" value="1"/>
</dbReference>
<comment type="caution">
    <text evidence="11">The sequence shown here is derived from an EMBL/GenBank/DDBJ whole genome shotgun (WGS) entry which is preliminary data.</text>
</comment>
<evidence type="ECO:0000256" key="5">
    <source>
        <dbReference type="ARBA" id="ARBA00023163"/>
    </source>
</evidence>
<dbReference type="GO" id="GO:0032454">
    <property type="term" value="F:histone H3K9 demethylase activity"/>
    <property type="evidence" value="ECO:0007669"/>
    <property type="project" value="InterPro"/>
</dbReference>
<dbReference type="SMART" id="SM00558">
    <property type="entry name" value="JmjC"/>
    <property type="match status" value="1"/>
</dbReference>
<keyword evidence="6" id="KW-0539">Nucleus</keyword>
<dbReference type="PROSITE" id="PS50089">
    <property type="entry name" value="ZF_RING_2"/>
    <property type="match status" value="1"/>
</dbReference>
<organism evidence="11 12">
    <name type="scientific">Rhododendron griersonianum</name>
    <dbReference type="NCBI Taxonomy" id="479676"/>
    <lineage>
        <taxon>Eukaryota</taxon>
        <taxon>Viridiplantae</taxon>
        <taxon>Streptophyta</taxon>
        <taxon>Embryophyta</taxon>
        <taxon>Tracheophyta</taxon>
        <taxon>Spermatophyta</taxon>
        <taxon>Magnoliopsida</taxon>
        <taxon>eudicotyledons</taxon>
        <taxon>Gunneridae</taxon>
        <taxon>Pentapetalae</taxon>
        <taxon>asterids</taxon>
        <taxon>Ericales</taxon>
        <taxon>Ericaceae</taxon>
        <taxon>Ericoideae</taxon>
        <taxon>Rhodoreae</taxon>
        <taxon>Rhododendron</taxon>
    </lineage>
</organism>
<dbReference type="Pfam" id="PF02373">
    <property type="entry name" value="JmjC"/>
    <property type="match status" value="1"/>
</dbReference>
<keyword evidence="7" id="KW-0863">Zinc-finger</keyword>
<evidence type="ECO:0000256" key="6">
    <source>
        <dbReference type="ARBA" id="ARBA00023242"/>
    </source>
</evidence>
<feature type="compositionally biased region" description="Basic and acidic residues" evidence="8">
    <location>
        <begin position="716"/>
        <end position="730"/>
    </location>
</feature>
<evidence type="ECO:0000256" key="3">
    <source>
        <dbReference type="ARBA" id="ARBA00022723"/>
    </source>
</evidence>
<protein>
    <recommendedName>
        <fullName evidence="13">Transcription factor jumonji domain-containing protein</fullName>
    </recommendedName>
</protein>
<dbReference type="Pfam" id="PF10497">
    <property type="entry name" value="zf-4CXXC_R1"/>
    <property type="match status" value="1"/>
</dbReference>
<feature type="domain" description="JmjC" evidence="10">
    <location>
        <begin position="616"/>
        <end position="911"/>
    </location>
</feature>
<keyword evidence="7" id="KW-0862">Zinc</keyword>
<feature type="region of interest" description="Disordered" evidence="8">
    <location>
        <begin position="716"/>
        <end position="758"/>
    </location>
</feature>